<name>A0A847D144_9BACT</name>
<keyword evidence="2" id="KW-0472">Membrane</keyword>
<dbReference type="Pfam" id="PF13181">
    <property type="entry name" value="TPR_8"/>
    <property type="match status" value="1"/>
</dbReference>
<organism evidence="3 4">
    <name type="scientific">Candidatus Dojkabacteria bacterium</name>
    <dbReference type="NCBI Taxonomy" id="2099670"/>
    <lineage>
        <taxon>Bacteria</taxon>
        <taxon>Candidatus Dojkabacteria</taxon>
    </lineage>
</organism>
<evidence type="ECO:0000313" key="3">
    <source>
        <dbReference type="EMBL" id="NLD25361.1"/>
    </source>
</evidence>
<dbReference type="InterPro" id="IPR011990">
    <property type="entry name" value="TPR-like_helical_dom_sf"/>
</dbReference>
<dbReference type="SUPFAM" id="SSF48452">
    <property type="entry name" value="TPR-like"/>
    <property type="match status" value="1"/>
</dbReference>
<dbReference type="SUPFAM" id="SSF81901">
    <property type="entry name" value="HCP-like"/>
    <property type="match status" value="1"/>
</dbReference>
<accession>A0A847D144</accession>
<dbReference type="PANTHER" id="PTHR12558">
    <property type="entry name" value="CELL DIVISION CYCLE 16,23,27"/>
    <property type="match status" value="1"/>
</dbReference>
<feature type="repeat" description="TPR" evidence="1">
    <location>
        <begin position="261"/>
        <end position="294"/>
    </location>
</feature>
<protein>
    <submittedName>
        <fullName evidence="3">Tetratricopeptide repeat protein</fullName>
    </submittedName>
</protein>
<keyword evidence="2" id="KW-0812">Transmembrane</keyword>
<gene>
    <name evidence="3" type="ORF">GX656_01825</name>
</gene>
<dbReference type="Proteomes" id="UP000545876">
    <property type="component" value="Unassembled WGS sequence"/>
</dbReference>
<dbReference type="Gene3D" id="1.25.40.10">
    <property type="entry name" value="Tetratricopeptide repeat domain"/>
    <property type="match status" value="3"/>
</dbReference>
<dbReference type="AlphaFoldDB" id="A0A847D144"/>
<dbReference type="PROSITE" id="PS50005">
    <property type="entry name" value="TPR"/>
    <property type="match status" value="2"/>
</dbReference>
<evidence type="ECO:0000256" key="2">
    <source>
        <dbReference type="SAM" id="Phobius"/>
    </source>
</evidence>
<dbReference type="Pfam" id="PF13432">
    <property type="entry name" value="TPR_16"/>
    <property type="match status" value="1"/>
</dbReference>
<comment type="caution">
    <text evidence="3">The sequence shown here is derived from an EMBL/GenBank/DDBJ whole genome shotgun (WGS) entry which is preliminary data.</text>
</comment>
<keyword evidence="2" id="KW-1133">Transmembrane helix</keyword>
<keyword evidence="1" id="KW-0802">TPR repeat</keyword>
<dbReference type="InterPro" id="IPR019734">
    <property type="entry name" value="TPR_rpt"/>
</dbReference>
<dbReference type="PANTHER" id="PTHR12558:SF13">
    <property type="entry name" value="CELL DIVISION CYCLE PROTEIN 27 HOMOLOG"/>
    <property type="match status" value="1"/>
</dbReference>
<feature type="repeat" description="TPR" evidence="1">
    <location>
        <begin position="109"/>
        <end position="142"/>
    </location>
</feature>
<dbReference type="PROSITE" id="PS50293">
    <property type="entry name" value="TPR_REGION"/>
    <property type="match status" value="1"/>
</dbReference>
<evidence type="ECO:0000313" key="4">
    <source>
        <dbReference type="Proteomes" id="UP000545876"/>
    </source>
</evidence>
<reference evidence="3 4" key="1">
    <citation type="journal article" date="2020" name="Biotechnol. Biofuels">
        <title>New insights from the biogas microbiome by comprehensive genome-resolved metagenomics of nearly 1600 species originating from multiple anaerobic digesters.</title>
        <authorList>
            <person name="Campanaro S."/>
            <person name="Treu L."/>
            <person name="Rodriguez-R L.M."/>
            <person name="Kovalovszki A."/>
            <person name="Ziels R.M."/>
            <person name="Maus I."/>
            <person name="Zhu X."/>
            <person name="Kougias P.G."/>
            <person name="Basile A."/>
            <person name="Luo G."/>
            <person name="Schluter A."/>
            <person name="Konstantinidis K.T."/>
            <person name="Angelidaki I."/>
        </authorList>
    </citation>
    <scope>NUCLEOTIDE SEQUENCE [LARGE SCALE GENOMIC DNA]</scope>
    <source>
        <strain evidence="3">AS06rmzACSIP_65</strain>
    </source>
</reference>
<dbReference type="SMART" id="SM00028">
    <property type="entry name" value="TPR"/>
    <property type="match status" value="5"/>
</dbReference>
<dbReference type="EMBL" id="JAAZBX010000004">
    <property type="protein sequence ID" value="NLD25361.1"/>
    <property type="molecule type" value="Genomic_DNA"/>
</dbReference>
<evidence type="ECO:0000256" key="1">
    <source>
        <dbReference type="PROSITE-ProRule" id="PRU00339"/>
    </source>
</evidence>
<sequence>MKEKILKFLPWFVLILLIVAVSLYFFLGKRVTEGERSLYDEKIKQAELNFNGREYSEAINQYYEASSLIPQEFTAYKGIVDILLLKNRADEALSIVRESTRAISSNERSVLYDLIGDYYYDLADFKKAKEMYQEGLGLGVENLEAEFALGKALINIDRIDEGLKQIEKNKYEGDITVEANLLLSYLYALTDTEKAKTQIGSIAPSGKWTSFYDEFDNLLNSLDDDKKYNAVKLSRVYLNGGYPFLSLNILKTVEMDIAQYLEGEYFMGISYQRVGQYDKAIEYFDKALSLGGMETEILWGKARASYLKNDLEGAINMYSRAVEYGGKDISENLVDEYLSLLLENNQNLKAADTIKSLTTNQEKPYIYLWGVKVNYMLGERAKVDYYIEQLGKLELSENQQKEYLYWRARLAVEDSDTTGASVLLDQLLAKDRYNPKYYLVQGMLKVKESDIEGAKSSFERGIEYDLSNVISQEASKLLSNLK</sequence>
<feature type="transmembrane region" description="Helical" evidence="2">
    <location>
        <begin position="9"/>
        <end position="27"/>
    </location>
</feature>
<proteinExistence type="predicted"/>